<dbReference type="Pfam" id="PF12804">
    <property type="entry name" value="NTP_transf_3"/>
    <property type="match status" value="1"/>
</dbReference>
<dbReference type="PANTHER" id="PTHR43584">
    <property type="entry name" value="NUCLEOTIDYL TRANSFERASE"/>
    <property type="match status" value="1"/>
</dbReference>
<evidence type="ECO:0000256" key="2">
    <source>
        <dbReference type="ARBA" id="ARBA00022695"/>
    </source>
</evidence>
<dbReference type="RefSeq" id="WP_310953655.1">
    <property type="nucleotide sequence ID" value="NZ_JAPKIY010000054.1"/>
</dbReference>
<dbReference type="PANTHER" id="PTHR43584:SF5">
    <property type="entry name" value="PROTEIN LICC"/>
    <property type="match status" value="1"/>
</dbReference>
<comment type="caution">
    <text evidence="5">The sequence shown here is derived from an EMBL/GenBank/DDBJ whole genome shotgun (WGS) entry which is preliminary data.</text>
</comment>
<proteinExistence type="predicted"/>
<feature type="domain" description="MobA-like NTP transferase" evidence="4">
    <location>
        <begin position="3"/>
        <end position="113"/>
    </location>
</feature>
<evidence type="ECO:0000256" key="3">
    <source>
        <dbReference type="ARBA" id="ARBA00022842"/>
    </source>
</evidence>
<protein>
    <submittedName>
        <fullName evidence="5">NTP transferase domain-containing protein</fullName>
    </submittedName>
</protein>
<keyword evidence="2" id="KW-0548">Nucleotidyltransferase</keyword>
<dbReference type="EMBL" id="JAPKIY010000054">
    <property type="protein sequence ID" value="MDS0900229.1"/>
    <property type="molecule type" value="Genomic_DNA"/>
</dbReference>
<evidence type="ECO:0000259" key="4">
    <source>
        <dbReference type="Pfam" id="PF12804"/>
    </source>
</evidence>
<dbReference type="Gene3D" id="3.90.550.10">
    <property type="entry name" value="Spore Coat Polysaccharide Biosynthesis Protein SpsA, Chain A"/>
    <property type="match status" value="1"/>
</dbReference>
<name>A0AAE4FFW0_MORMO</name>
<keyword evidence="3" id="KW-0460">Magnesium</keyword>
<sequence length="171" mass="19532">MNAVILAAGLGSRFGDITKKTHKALLPIGGIPNIERTIQYLSEFGITEIVIVTGHLAHQFEYLQEKYGCILIHNEQYQEYNNIYSFLKIADYFNDTLVIDADVVLLKNIFIKSEHSLYYTVKRTTPEHEWIPVLGRNGYIERIDIKEPTAPSLLGISYWKSAESEKILAEL</sequence>
<keyword evidence="1 5" id="KW-0808">Transferase</keyword>
<evidence type="ECO:0000256" key="1">
    <source>
        <dbReference type="ARBA" id="ARBA00022679"/>
    </source>
</evidence>
<dbReference type="SUPFAM" id="SSF53448">
    <property type="entry name" value="Nucleotide-diphospho-sugar transferases"/>
    <property type="match status" value="1"/>
</dbReference>
<accession>A0AAE4FFW0</accession>
<dbReference type="InterPro" id="IPR029044">
    <property type="entry name" value="Nucleotide-diphossugar_trans"/>
</dbReference>
<evidence type="ECO:0000313" key="6">
    <source>
        <dbReference type="Proteomes" id="UP001182247"/>
    </source>
</evidence>
<dbReference type="InterPro" id="IPR050065">
    <property type="entry name" value="GlmU-like"/>
</dbReference>
<reference evidence="5" key="1">
    <citation type="submission" date="2023-02" db="EMBL/GenBank/DDBJ databases">
        <title>Detection, antimicrobial susceptibility and genomic characterization of NDM-producing species of Morganellaceae, Yersiniaceae, and Enterobacteriaceae other than Klebsiella.</title>
        <authorList>
            <person name="Camargo C.H."/>
            <person name="Sacchi C.T."/>
            <person name="Campos K.R."/>
        </authorList>
    </citation>
    <scope>NUCLEOTIDE SEQUENCE</scope>
    <source>
        <strain evidence="5">1189_21</strain>
    </source>
</reference>
<dbReference type="GO" id="GO:0016779">
    <property type="term" value="F:nucleotidyltransferase activity"/>
    <property type="evidence" value="ECO:0007669"/>
    <property type="project" value="UniProtKB-KW"/>
</dbReference>
<gene>
    <name evidence="5" type="ORF">OSC06_19970</name>
</gene>
<dbReference type="InterPro" id="IPR025877">
    <property type="entry name" value="MobA-like_NTP_Trfase"/>
</dbReference>
<dbReference type="Proteomes" id="UP001182247">
    <property type="component" value="Unassembled WGS sequence"/>
</dbReference>
<organism evidence="5 6">
    <name type="scientific">Morganella morganii</name>
    <name type="common">Proteus morganii</name>
    <dbReference type="NCBI Taxonomy" id="582"/>
    <lineage>
        <taxon>Bacteria</taxon>
        <taxon>Pseudomonadati</taxon>
        <taxon>Pseudomonadota</taxon>
        <taxon>Gammaproteobacteria</taxon>
        <taxon>Enterobacterales</taxon>
        <taxon>Morganellaceae</taxon>
        <taxon>Morganella</taxon>
    </lineage>
</organism>
<evidence type="ECO:0000313" key="5">
    <source>
        <dbReference type="EMBL" id="MDS0900229.1"/>
    </source>
</evidence>
<dbReference type="AlphaFoldDB" id="A0AAE4FFW0"/>